<name>A0A6J5F7H3_9BURK</name>
<keyword evidence="2" id="KW-1185">Reference proteome</keyword>
<accession>A0A6J5F7H3</accession>
<dbReference type="AlphaFoldDB" id="A0A6J5F7H3"/>
<sequence length="55" mass="6119">MRRETTRAQPKDARALKRTQCVLADIVLARAADNVSLPRQLPHDYCSSPLANRSG</sequence>
<protein>
    <submittedName>
        <fullName evidence="1">Uncharacterized protein</fullName>
    </submittedName>
</protein>
<evidence type="ECO:0000313" key="1">
    <source>
        <dbReference type="EMBL" id="CAB3774840.1"/>
    </source>
</evidence>
<organism evidence="1 2">
    <name type="scientific">Paraburkholderia humisilvae</name>
    <dbReference type="NCBI Taxonomy" id="627669"/>
    <lineage>
        <taxon>Bacteria</taxon>
        <taxon>Pseudomonadati</taxon>
        <taxon>Pseudomonadota</taxon>
        <taxon>Betaproteobacteria</taxon>
        <taxon>Burkholderiales</taxon>
        <taxon>Burkholderiaceae</taxon>
        <taxon>Paraburkholderia</taxon>
    </lineage>
</organism>
<gene>
    <name evidence="1" type="ORF">LMG29542_08222</name>
</gene>
<dbReference type="Proteomes" id="UP000494363">
    <property type="component" value="Unassembled WGS sequence"/>
</dbReference>
<dbReference type="EMBL" id="CADIKH010000183">
    <property type="protein sequence ID" value="CAB3774840.1"/>
    <property type="molecule type" value="Genomic_DNA"/>
</dbReference>
<proteinExistence type="predicted"/>
<reference evidence="1 2" key="1">
    <citation type="submission" date="2020-04" db="EMBL/GenBank/DDBJ databases">
        <authorList>
            <person name="De Canck E."/>
        </authorList>
    </citation>
    <scope>NUCLEOTIDE SEQUENCE [LARGE SCALE GENOMIC DNA]</scope>
    <source>
        <strain evidence="1 2">LMG 29542</strain>
    </source>
</reference>
<evidence type="ECO:0000313" key="2">
    <source>
        <dbReference type="Proteomes" id="UP000494363"/>
    </source>
</evidence>